<evidence type="ECO:0000259" key="1">
    <source>
        <dbReference type="Pfam" id="PF00561"/>
    </source>
</evidence>
<evidence type="ECO:0000313" key="3">
    <source>
        <dbReference type="Proteomes" id="UP000000771"/>
    </source>
</evidence>
<dbReference type="Proteomes" id="UP000000771">
    <property type="component" value="Chromosome"/>
</dbReference>
<dbReference type="SUPFAM" id="SSF53474">
    <property type="entry name" value="alpha/beta-Hydrolases"/>
    <property type="match status" value="1"/>
</dbReference>
<dbReference type="GO" id="GO:0046503">
    <property type="term" value="P:glycerolipid catabolic process"/>
    <property type="evidence" value="ECO:0007669"/>
    <property type="project" value="TreeGrafter"/>
</dbReference>
<dbReference type="PANTHER" id="PTHR43433:SF5">
    <property type="entry name" value="AB HYDROLASE-1 DOMAIN-CONTAINING PROTEIN"/>
    <property type="match status" value="1"/>
</dbReference>
<dbReference type="Pfam" id="PF00561">
    <property type="entry name" value="Abhydrolase_1"/>
    <property type="match status" value="1"/>
</dbReference>
<organism evidence="2 3">
    <name type="scientific">Acidimicrobium ferrooxidans (strain DSM 10331 / JCM 15462 / NBRC 103882 / ICP)</name>
    <dbReference type="NCBI Taxonomy" id="525909"/>
    <lineage>
        <taxon>Bacteria</taxon>
        <taxon>Bacillati</taxon>
        <taxon>Actinomycetota</taxon>
        <taxon>Acidimicrobiia</taxon>
        <taxon>Acidimicrobiales</taxon>
        <taxon>Acidimicrobiaceae</taxon>
        <taxon>Acidimicrobium</taxon>
    </lineage>
</organism>
<dbReference type="eggNOG" id="COG2267">
    <property type="taxonomic scope" value="Bacteria"/>
</dbReference>
<dbReference type="OrthoDB" id="8957634at2"/>
<dbReference type="STRING" id="525909.Afer_0602"/>
<dbReference type="InterPro" id="IPR029058">
    <property type="entry name" value="AB_hydrolase_fold"/>
</dbReference>
<dbReference type="RefSeq" id="WP_015798051.1">
    <property type="nucleotide sequence ID" value="NC_013124.1"/>
</dbReference>
<dbReference type="InterPro" id="IPR050471">
    <property type="entry name" value="AB_hydrolase"/>
</dbReference>
<dbReference type="InterPro" id="IPR000073">
    <property type="entry name" value="AB_hydrolase_1"/>
</dbReference>
<keyword evidence="3" id="KW-1185">Reference proteome</keyword>
<dbReference type="EMBL" id="CP001631">
    <property type="protein sequence ID" value="ACU53556.1"/>
    <property type="molecule type" value="Genomic_DNA"/>
</dbReference>
<evidence type="ECO:0000313" key="2">
    <source>
        <dbReference type="EMBL" id="ACU53556.1"/>
    </source>
</evidence>
<protein>
    <submittedName>
        <fullName evidence="2">Alpha/beta hydrolase fold protein</fullName>
    </submittedName>
</protein>
<reference evidence="2 3" key="1">
    <citation type="journal article" date="2009" name="Stand. Genomic Sci.">
        <title>Complete genome sequence of Acidimicrobium ferrooxidans type strain (ICP).</title>
        <authorList>
            <person name="Clum A."/>
            <person name="Nolan M."/>
            <person name="Lang E."/>
            <person name="Glavina Del Rio T."/>
            <person name="Tice H."/>
            <person name="Copeland A."/>
            <person name="Cheng J.F."/>
            <person name="Lucas S."/>
            <person name="Chen F."/>
            <person name="Bruce D."/>
            <person name="Goodwin L."/>
            <person name="Pitluck S."/>
            <person name="Ivanova N."/>
            <person name="Mavrommatis K."/>
            <person name="Mikhailova N."/>
            <person name="Pati A."/>
            <person name="Chen A."/>
            <person name="Palaniappan K."/>
            <person name="Goker M."/>
            <person name="Spring S."/>
            <person name="Land M."/>
            <person name="Hauser L."/>
            <person name="Chang Y.J."/>
            <person name="Jeffries C.C."/>
            <person name="Chain P."/>
            <person name="Bristow J."/>
            <person name="Eisen J.A."/>
            <person name="Markowitz V."/>
            <person name="Hugenholtz P."/>
            <person name="Kyrpides N.C."/>
            <person name="Klenk H.P."/>
            <person name="Lapidus A."/>
        </authorList>
    </citation>
    <scope>NUCLEOTIDE SEQUENCE [LARGE SCALE GENOMIC DNA]</scope>
    <source>
        <strain evidence="3">DSM 10331 / JCM 15462 / NBRC 103882 / ICP</strain>
    </source>
</reference>
<proteinExistence type="predicted"/>
<sequence>MSAPLELWWERTGHGERGDAVLLHGLAGSSDDFPAELDARLGRLGFGTVRIDLRDSGRSPRLDADGLPRVFELLAGDRDAAPYRLVDMARDVVQVLERASVSRALLVGVSLGGMVAQHVTVIAPERAAGLCLVSSASQPDLASLVDPTVLAPLLRAGLAALDAGDGDSRGGAGALRQLGAVVASDPWREAIAQCAPATLIVHGAADPLIGVRAAFDTWAELERARLVVIAERGHEWTTSAWDLVWPHLARFGRSVR</sequence>
<dbReference type="GO" id="GO:0004806">
    <property type="term" value="F:triacylglycerol lipase activity"/>
    <property type="evidence" value="ECO:0007669"/>
    <property type="project" value="TreeGrafter"/>
</dbReference>
<name>C7LXU8_ACIFD</name>
<dbReference type="HOGENOM" id="CLU_020336_0_1_11"/>
<dbReference type="PANTHER" id="PTHR43433">
    <property type="entry name" value="HYDROLASE, ALPHA/BETA FOLD FAMILY PROTEIN"/>
    <property type="match status" value="1"/>
</dbReference>
<dbReference type="Gene3D" id="3.40.50.1820">
    <property type="entry name" value="alpha/beta hydrolase"/>
    <property type="match status" value="1"/>
</dbReference>
<dbReference type="KEGG" id="afo:Afer_0602"/>
<dbReference type="AlphaFoldDB" id="C7LXU8"/>
<feature type="domain" description="AB hydrolase-1" evidence="1">
    <location>
        <begin position="21"/>
        <end position="140"/>
    </location>
</feature>
<gene>
    <name evidence="2" type="ordered locus">Afer_0602</name>
</gene>
<accession>C7LXU8</accession>
<keyword evidence="2" id="KW-0378">Hydrolase</keyword>